<dbReference type="InterPro" id="IPR036661">
    <property type="entry name" value="Luciferase-like_sf"/>
</dbReference>
<sequence length="458" mass="50819">MTRPSRQIKLGAFLMQTGHHIAAWRHPDAQADAAVNFRHYVELARRAENAKFDAVFLADAVGVRNTDLPSLSRTARSDHFEPLTLLSALAAVTEKIGLIATVSTTYNEPYHVARKFASLDHISGGRSGWNLVTSSGQGEAQNFNLDEHVEHARRYSRAAEFHDVVLGLWDSWEDDAFLRDKHSGQYFDPDKLHPLNHRGEHFSVRGPLNVSRSPQGRPVVVQAGASPAGRDLAARTAEVIFVAHQTFDEAQAFYRDIKARATGYGRDPEDVKIMPGIFPVVGRTQAEAEEKFERLQNLIHPVVGVQLLSNMIGGFDLSRYPVDGPLPDLPETNGGKSRQQLLIDLARRDNLTIRQLYLRIAGARGHQQVVGTAQSVADQLQQWFEEEGADGFNIMSPWLPGGLDDFIELVLPELRRRGLFRNEYEGTTLRQHLGLACPAHRAVAPATQALHPSEPALA</sequence>
<keyword evidence="9" id="KW-1185">Reference proteome</keyword>
<dbReference type="SUPFAM" id="SSF51679">
    <property type="entry name" value="Bacterial luciferase-like"/>
    <property type="match status" value="1"/>
</dbReference>
<keyword evidence="3 8" id="KW-0560">Oxidoreductase</keyword>
<evidence type="ECO:0000259" key="7">
    <source>
        <dbReference type="Pfam" id="PF00296"/>
    </source>
</evidence>
<evidence type="ECO:0000256" key="4">
    <source>
        <dbReference type="ARBA" id="ARBA00023033"/>
    </source>
</evidence>
<feature type="binding site" evidence="6">
    <location>
        <position position="59"/>
    </location>
    <ligand>
        <name>FMN</name>
        <dbReference type="ChEBI" id="CHEBI:58210"/>
    </ligand>
</feature>
<evidence type="ECO:0000256" key="5">
    <source>
        <dbReference type="ARBA" id="ARBA00033748"/>
    </source>
</evidence>
<dbReference type="InterPro" id="IPR051260">
    <property type="entry name" value="Diverse_substr_monoxygenases"/>
</dbReference>
<feature type="binding site" evidence="6">
    <location>
        <position position="155"/>
    </location>
    <ligand>
        <name>FMN</name>
        <dbReference type="ChEBI" id="CHEBI:58210"/>
    </ligand>
</feature>
<dbReference type="EMBL" id="CADIJX010000001">
    <property type="protein sequence ID" value="CAB3627705.1"/>
    <property type="molecule type" value="Genomic_DNA"/>
</dbReference>
<reference evidence="8 9" key="1">
    <citation type="submission" date="2020-04" db="EMBL/GenBank/DDBJ databases">
        <authorList>
            <person name="De Canck E."/>
        </authorList>
    </citation>
    <scope>NUCLEOTIDE SEQUENCE [LARGE SCALE GENOMIC DNA]</scope>
    <source>
        <strain evidence="8 9">LMG 3431</strain>
    </source>
</reference>
<feature type="binding site" evidence="6">
    <location>
        <position position="151"/>
    </location>
    <ligand>
        <name>FMN</name>
        <dbReference type="ChEBI" id="CHEBI:58210"/>
    </ligand>
</feature>
<keyword evidence="4 8" id="KW-0503">Monooxygenase</keyword>
<dbReference type="Gene3D" id="3.20.20.30">
    <property type="entry name" value="Luciferase-like domain"/>
    <property type="match status" value="1"/>
</dbReference>
<name>A0A6S6YPT6_9BURK</name>
<evidence type="ECO:0000256" key="1">
    <source>
        <dbReference type="ARBA" id="ARBA00022630"/>
    </source>
</evidence>
<dbReference type="InterPro" id="IPR011251">
    <property type="entry name" value="Luciferase-like_dom"/>
</dbReference>
<evidence type="ECO:0000256" key="6">
    <source>
        <dbReference type="PIRSR" id="PIRSR000337-1"/>
    </source>
</evidence>
<evidence type="ECO:0000256" key="3">
    <source>
        <dbReference type="ARBA" id="ARBA00023002"/>
    </source>
</evidence>
<feature type="binding site" evidence="6">
    <location>
        <position position="226"/>
    </location>
    <ligand>
        <name>FMN</name>
        <dbReference type="ChEBI" id="CHEBI:58210"/>
    </ligand>
</feature>
<feature type="binding site" evidence="6">
    <location>
        <position position="101"/>
    </location>
    <ligand>
        <name>FMN</name>
        <dbReference type="ChEBI" id="CHEBI:58210"/>
    </ligand>
</feature>
<comment type="similarity">
    <text evidence="5">Belongs to the NtaA/SnaA/DszA monooxygenase family.</text>
</comment>
<accession>A0A6S6YPT6</accession>
<protein>
    <submittedName>
        <fullName evidence="8">Nitrilotriacetate monooxygenase component A</fullName>
        <ecNumber evidence="8">1.14.14.10</ecNumber>
    </submittedName>
</protein>
<dbReference type="EC" id="1.14.14.10" evidence="8"/>
<dbReference type="RefSeq" id="WP_175172921.1">
    <property type="nucleotide sequence ID" value="NZ_CADIJX010000001.1"/>
</dbReference>
<evidence type="ECO:0000313" key="9">
    <source>
        <dbReference type="Proteomes" id="UP000494108"/>
    </source>
</evidence>
<evidence type="ECO:0000313" key="8">
    <source>
        <dbReference type="EMBL" id="CAB3627705.1"/>
    </source>
</evidence>
<dbReference type="InterPro" id="IPR016215">
    <property type="entry name" value="NTA_MOA"/>
</dbReference>
<keyword evidence="1 6" id="KW-0285">Flavoprotein</keyword>
<dbReference type="GO" id="GO:0018529">
    <property type="term" value="F:nitrilotriacetate monooxygenase activity"/>
    <property type="evidence" value="ECO:0007669"/>
    <property type="project" value="UniProtKB-EC"/>
</dbReference>
<dbReference type="PANTHER" id="PTHR30011">
    <property type="entry name" value="ALKANESULFONATE MONOOXYGENASE-RELATED"/>
    <property type="match status" value="1"/>
</dbReference>
<dbReference type="CDD" id="cd01095">
    <property type="entry name" value="Nitrilotriacetate_monoxgenase"/>
    <property type="match status" value="1"/>
</dbReference>
<evidence type="ECO:0000256" key="2">
    <source>
        <dbReference type="ARBA" id="ARBA00022643"/>
    </source>
</evidence>
<feature type="domain" description="Luciferase-like" evidence="7">
    <location>
        <begin position="22"/>
        <end position="390"/>
    </location>
</feature>
<organism evidence="8 9">
    <name type="scientific">Achromobacter pestifer</name>
    <dbReference type="NCBI Taxonomy" id="1353889"/>
    <lineage>
        <taxon>Bacteria</taxon>
        <taxon>Pseudomonadati</taxon>
        <taxon>Pseudomonadota</taxon>
        <taxon>Betaproteobacteria</taxon>
        <taxon>Burkholderiales</taxon>
        <taxon>Alcaligenaceae</taxon>
        <taxon>Achromobacter</taxon>
    </lineage>
</organism>
<proteinExistence type="inferred from homology"/>
<dbReference type="PIRSF" id="PIRSF000337">
    <property type="entry name" value="NTA_MOA"/>
    <property type="match status" value="1"/>
</dbReference>
<dbReference type="NCBIfam" id="TIGR03860">
    <property type="entry name" value="FMN_nitrolo"/>
    <property type="match status" value="1"/>
</dbReference>
<keyword evidence="2 6" id="KW-0288">FMN</keyword>
<gene>
    <name evidence="8" type="primary">ntaA_1</name>
    <name evidence="8" type="ORF">LMG3431_00590</name>
</gene>
<dbReference type="Proteomes" id="UP000494108">
    <property type="component" value="Unassembled WGS sequence"/>
</dbReference>
<dbReference type="AlphaFoldDB" id="A0A6S6YPT6"/>
<dbReference type="Pfam" id="PF00296">
    <property type="entry name" value="Bac_luciferase"/>
    <property type="match status" value="1"/>
</dbReference>
<dbReference type="PANTHER" id="PTHR30011:SF16">
    <property type="entry name" value="C2H2 FINGER DOMAIN TRANSCRIPTION FACTOR (EUROFUNG)-RELATED"/>
    <property type="match status" value="1"/>
</dbReference>